<dbReference type="SUPFAM" id="SSF53474">
    <property type="entry name" value="alpha/beta-Hydrolases"/>
    <property type="match status" value="1"/>
</dbReference>
<dbReference type="PROSITE" id="PS00708">
    <property type="entry name" value="PRO_ENDOPEP_SER"/>
    <property type="match status" value="1"/>
</dbReference>
<evidence type="ECO:0000256" key="5">
    <source>
        <dbReference type="ARBA" id="ARBA00022801"/>
    </source>
</evidence>
<name>A0A326UCQ6_THEHA</name>
<dbReference type="InterPro" id="IPR029058">
    <property type="entry name" value="AB_hydrolase_fold"/>
</dbReference>
<comment type="catalytic activity">
    <reaction evidence="1">
        <text>Hydrolysis of Pro-|-Xaa &gt;&gt; Ala-|-Xaa in oligopeptides.</text>
        <dbReference type="EC" id="3.4.21.26"/>
    </reaction>
</comment>
<dbReference type="InterPro" id="IPR001375">
    <property type="entry name" value="Peptidase_S9_cat"/>
</dbReference>
<dbReference type="InterPro" id="IPR051167">
    <property type="entry name" value="Prolyl_oligopep/macrocyclase"/>
</dbReference>
<evidence type="ECO:0000256" key="6">
    <source>
        <dbReference type="ARBA" id="ARBA00022825"/>
    </source>
</evidence>
<dbReference type="PRINTS" id="PR00862">
    <property type="entry name" value="PROLIGOPTASE"/>
</dbReference>
<keyword evidence="5" id="KW-0378">Hydrolase</keyword>
<dbReference type="AlphaFoldDB" id="A0A326UCQ6"/>
<dbReference type="GO" id="GO:0006508">
    <property type="term" value="P:proteolysis"/>
    <property type="evidence" value="ECO:0007669"/>
    <property type="project" value="UniProtKB-KW"/>
</dbReference>
<dbReference type="InterPro" id="IPR023302">
    <property type="entry name" value="Pept_S9A_N"/>
</dbReference>
<evidence type="ECO:0000259" key="7">
    <source>
        <dbReference type="Pfam" id="PF00326"/>
    </source>
</evidence>
<dbReference type="OrthoDB" id="9801421at2"/>
<dbReference type="Pfam" id="PF02897">
    <property type="entry name" value="Peptidase_S9_N"/>
    <property type="match status" value="1"/>
</dbReference>
<evidence type="ECO:0000256" key="1">
    <source>
        <dbReference type="ARBA" id="ARBA00001070"/>
    </source>
</evidence>
<accession>A0A326UCQ6</accession>
<keyword evidence="6" id="KW-0720">Serine protease</keyword>
<reference evidence="9 10" key="1">
    <citation type="submission" date="2018-06" db="EMBL/GenBank/DDBJ databases">
        <title>Genomic Encyclopedia of Archaeal and Bacterial Type Strains, Phase II (KMG-II): from individual species to whole genera.</title>
        <authorList>
            <person name="Goeker M."/>
        </authorList>
    </citation>
    <scope>NUCLEOTIDE SEQUENCE [LARGE SCALE GENOMIC DNA]</scope>
    <source>
        <strain evidence="9 10">ATCC BAA-1881</strain>
    </source>
</reference>
<keyword evidence="10" id="KW-1185">Reference proteome</keyword>
<dbReference type="GO" id="GO:0004252">
    <property type="term" value="F:serine-type endopeptidase activity"/>
    <property type="evidence" value="ECO:0007669"/>
    <property type="project" value="UniProtKB-EC"/>
</dbReference>
<dbReference type="InterPro" id="IPR002470">
    <property type="entry name" value="Peptidase_S9A"/>
</dbReference>
<comment type="caution">
    <text evidence="9">The sequence shown here is derived from an EMBL/GenBank/DDBJ whole genome shotgun (WGS) entry which is preliminary data.</text>
</comment>
<dbReference type="PANTHER" id="PTHR42881:SF2">
    <property type="entry name" value="PROLYL ENDOPEPTIDASE"/>
    <property type="match status" value="1"/>
</dbReference>
<dbReference type="RefSeq" id="WP_111325283.1">
    <property type="nucleotide sequence ID" value="NZ_BIFX01000001.1"/>
</dbReference>
<evidence type="ECO:0000256" key="4">
    <source>
        <dbReference type="ARBA" id="ARBA00022670"/>
    </source>
</evidence>
<dbReference type="SUPFAM" id="SSF50993">
    <property type="entry name" value="Peptidase/esterase 'gauge' domain"/>
    <property type="match status" value="1"/>
</dbReference>
<feature type="domain" description="Peptidase S9 prolyl oligopeptidase catalytic" evidence="7">
    <location>
        <begin position="465"/>
        <end position="677"/>
    </location>
</feature>
<dbReference type="GO" id="GO:0070012">
    <property type="term" value="F:oligopeptidase activity"/>
    <property type="evidence" value="ECO:0007669"/>
    <property type="project" value="TreeGrafter"/>
</dbReference>
<keyword evidence="4" id="KW-0645">Protease</keyword>
<dbReference type="Proteomes" id="UP000248806">
    <property type="component" value="Unassembled WGS sequence"/>
</dbReference>
<comment type="similarity">
    <text evidence="2">Belongs to the peptidase S9A family.</text>
</comment>
<evidence type="ECO:0000313" key="10">
    <source>
        <dbReference type="Proteomes" id="UP000248806"/>
    </source>
</evidence>
<dbReference type="FunFam" id="3.40.50.1820:FF:000005">
    <property type="entry name" value="Prolyl endopeptidase"/>
    <property type="match status" value="1"/>
</dbReference>
<proteinExistence type="inferred from homology"/>
<dbReference type="InterPro" id="IPR002471">
    <property type="entry name" value="Pept_S9_AS"/>
</dbReference>
<dbReference type="Gene3D" id="3.40.50.1820">
    <property type="entry name" value="alpha/beta hydrolase"/>
    <property type="match status" value="1"/>
</dbReference>
<dbReference type="PANTHER" id="PTHR42881">
    <property type="entry name" value="PROLYL ENDOPEPTIDASE"/>
    <property type="match status" value="1"/>
</dbReference>
<dbReference type="EC" id="3.4.21.26" evidence="3"/>
<dbReference type="Gene3D" id="2.130.10.120">
    <property type="entry name" value="Prolyl oligopeptidase, N-terminal domain"/>
    <property type="match status" value="1"/>
</dbReference>
<evidence type="ECO:0000256" key="3">
    <source>
        <dbReference type="ARBA" id="ARBA00011897"/>
    </source>
</evidence>
<evidence type="ECO:0000259" key="8">
    <source>
        <dbReference type="Pfam" id="PF02897"/>
    </source>
</evidence>
<evidence type="ECO:0000313" key="9">
    <source>
        <dbReference type="EMBL" id="PZW23373.1"/>
    </source>
</evidence>
<sequence length="687" mass="78493">MQYPPTKRDTVVDIYHTISVEDPYRWLEDPNAQETQVWSEAQNALTRSFLDSFPKRDFVKQRLTTLMNYPRYGVPQRKGKHYFYTHLAGLQNQPVLKRCTALDGPATVVLDPNRFSSDGTVALENIFFHKDGSLLAYAISQNGSDWQEIRILQLESGQEYKETLRWCRAPALTWKDDGSGFYYNRYPDPTGLPSDEQSTNMKVYWHRLGTPQSDDILVYERPDAKELHFAPLLTDDQRYLTLHVTHGTDIRSRFYYRDETTGGDFIRLLDDNDAPYTFLGNDGPLFYFLTGYNAPRNRIIAIDITQPEREHWRELVPEQEATLTNALMVNDQFVLCYTRDAHNSLSLYRHDGTFEREIALPMPGTVLDIAGTRTQSELFFGFTSFLAAPTIYRYDFTTHTLALVFPDESGFQAEPYETRQIFYTSKDGTRVPMFLTHKKGLVLDGQNPVLLYGYGGFAINMMPSYSPLVVAWLESGGVYALANIRGGFEYGDEWHRAGMLDRKQNVFDDFIAAAEWLIEQHYTNPKRLAIYGGSNGGLLVSACMTQRPELYGAVLASVPVTDMLRFHKFTVGRYWIPEYGNPEASEQEFKTLYAYSPLHNVREQTVYPPTLLLTADTDDRVVPAHAKKFAAALQTANAGEAPILLRIEPKAGHGHGKPLSKQIEEFSDLLIFLYKTFEIDPEPQKTD</sequence>
<evidence type="ECO:0000256" key="2">
    <source>
        <dbReference type="ARBA" id="ARBA00005228"/>
    </source>
</evidence>
<dbReference type="GO" id="GO:0005829">
    <property type="term" value="C:cytosol"/>
    <property type="evidence" value="ECO:0007669"/>
    <property type="project" value="TreeGrafter"/>
</dbReference>
<feature type="domain" description="Peptidase S9A N-terminal" evidence="8">
    <location>
        <begin position="4"/>
        <end position="402"/>
    </location>
</feature>
<organism evidence="9 10">
    <name type="scientific">Thermosporothrix hazakensis</name>
    <dbReference type="NCBI Taxonomy" id="644383"/>
    <lineage>
        <taxon>Bacteria</taxon>
        <taxon>Bacillati</taxon>
        <taxon>Chloroflexota</taxon>
        <taxon>Ktedonobacteria</taxon>
        <taxon>Ktedonobacterales</taxon>
        <taxon>Thermosporotrichaceae</taxon>
        <taxon>Thermosporothrix</taxon>
    </lineage>
</organism>
<dbReference type="Pfam" id="PF00326">
    <property type="entry name" value="Peptidase_S9"/>
    <property type="match status" value="1"/>
</dbReference>
<gene>
    <name evidence="9" type="ORF">EI42_04995</name>
</gene>
<dbReference type="EMBL" id="QKUF01000026">
    <property type="protein sequence ID" value="PZW23373.1"/>
    <property type="molecule type" value="Genomic_DNA"/>
</dbReference>
<protein>
    <recommendedName>
        <fullName evidence="3">prolyl oligopeptidase</fullName>
        <ecNumber evidence="3">3.4.21.26</ecNumber>
    </recommendedName>
</protein>